<name>A0ABQ7MAG6_BRACM</name>
<dbReference type="Proteomes" id="UP000823674">
    <property type="component" value="Chromosome A06"/>
</dbReference>
<organism evidence="1 2">
    <name type="scientific">Brassica rapa subsp. trilocularis</name>
    <dbReference type="NCBI Taxonomy" id="1813537"/>
    <lineage>
        <taxon>Eukaryota</taxon>
        <taxon>Viridiplantae</taxon>
        <taxon>Streptophyta</taxon>
        <taxon>Embryophyta</taxon>
        <taxon>Tracheophyta</taxon>
        <taxon>Spermatophyta</taxon>
        <taxon>Magnoliopsida</taxon>
        <taxon>eudicotyledons</taxon>
        <taxon>Gunneridae</taxon>
        <taxon>Pentapetalae</taxon>
        <taxon>rosids</taxon>
        <taxon>malvids</taxon>
        <taxon>Brassicales</taxon>
        <taxon>Brassicaceae</taxon>
        <taxon>Brassiceae</taxon>
        <taxon>Brassica</taxon>
    </lineage>
</organism>
<accession>A0ABQ7MAG6</accession>
<evidence type="ECO:0000313" key="2">
    <source>
        <dbReference type="Proteomes" id="UP000823674"/>
    </source>
</evidence>
<dbReference type="EMBL" id="JADBGQ010000006">
    <property type="protein sequence ID" value="KAG5394946.1"/>
    <property type="molecule type" value="Genomic_DNA"/>
</dbReference>
<protein>
    <submittedName>
        <fullName evidence="1">Uncharacterized protein</fullName>
    </submittedName>
</protein>
<keyword evidence="2" id="KW-1185">Reference proteome</keyword>
<reference evidence="1 2" key="1">
    <citation type="submission" date="2021-03" db="EMBL/GenBank/DDBJ databases">
        <authorList>
            <person name="King G.J."/>
            <person name="Bancroft I."/>
            <person name="Baten A."/>
            <person name="Bloomfield J."/>
            <person name="Borpatragohain P."/>
            <person name="He Z."/>
            <person name="Irish N."/>
            <person name="Irwin J."/>
            <person name="Liu K."/>
            <person name="Mauleon R.P."/>
            <person name="Moore J."/>
            <person name="Morris R."/>
            <person name="Ostergaard L."/>
            <person name="Wang B."/>
            <person name="Wells R."/>
        </authorList>
    </citation>
    <scope>NUCLEOTIDE SEQUENCE [LARGE SCALE GENOMIC DNA]</scope>
    <source>
        <strain evidence="1">R-o-18</strain>
        <tissue evidence="1">Leaf</tissue>
    </source>
</reference>
<proteinExistence type="predicted"/>
<evidence type="ECO:0000313" key="1">
    <source>
        <dbReference type="EMBL" id="KAG5394946.1"/>
    </source>
</evidence>
<sequence>MVKRFNQSGDQMFDSLLPCLHLTLFEGFSSSSSHVPVFLRDDDDDDAFELTYSSLLPLFRLSSSDLYIFSSNNIWLT</sequence>
<gene>
    <name evidence="1" type="primary">A06g509340.1_BraROA</name>
    <name evidence="1" type="ORF">IGI04_024909</name>
</gene>
<comment type="caution">
    <text evidence="1">The sequence shown here is derived from an EMBL/GenBank/DDBJ whole genome shotgun (WGS) entry which is preliminary data.</text>
</comment>